<evidence type="ECO:0000313" key="2">
    <source>
        <dbReference type="EMBL" id="KRF98551.1"/>
    </source>
</evidence>
<feature type="compositionally biased region" description="Basic and acidic residues" evidence="1">
    <location>
        <begin position="506"/>
        <end position="517"/>
    </location>
</feature>
<feature type="compositionally biased region" description="Polar residues" evidence="1">
    <location>
        <begin position="416"/>
        <end position="429"/>
    </location>
</feature>
<feature type="compositionally biased region" description="Basic residues" evidence="1">
    <location>
        <begin position="549"/>
        <end position="559"/>
    </location>
</feature>
<feature type="compositionally biased region" description="Low complexity" evidence="1">
    <location>
        <begin position="431"/>
        <end position="447"/>
    </location>
</feature>
<organism evidence="2 3">
    <name type="scientific">Drosophila willistoni</name>
    <name type="common">Fruit fly</name>
    <dbReference type="NCBI Taxonomy" id="7260"/>
    <lineage>
        <taxon>Eukaryota</taxon>
        <taxon>Metazoa</taxon>
        <taxon>Ecdysozoa</taxon>
        <taxon>Arthropoda</taxon>
        <taxon>Hexapoda</taxon>
        <taxon>Insecta</taxon>
        <taxon>Pterygota</taxon>
        <taxon>Neoptera</taxon>
        <taxon>Endopterygota</taxon>
        <taxon>Diptera</taxon>
        <taxon>Brachycera</taxon>
        <taxon>Muscomorpha</taxon>
        <taxon>Ephydroidea</taxon>
        <taxon>Drosophilidae</taxon>
        <taxon>Drosophila</taxon>
        <taxon>Sophophora</taxon>
    </lineage>
</organism>
<dbReference type="AlphaFoldDB" id="A0A0Q9X2S2"/>
<sequence length="682" mass="78985">MANANEEAALAGIGELIFSLLIGYLGALEFAFVARQLYHWSGQHPNADSLPESGEELTRYRQRLDKEITEAAEREALAGTNVMQDGVCYSNGFRVDPKGDLAIELERQQKIEEETRRQLAEAEEKLRNEKQQQAEDEEKRQRKIKEEKEKAERQREAAENERKLIEAEKQREENERIKQEREENKRKLIEAERQREERERLRQEAEENERKLIAAENQRQENERLLLQQQLEEEENTRRLLEAENERQRILAEEEIERQLFEAQQQDENEDEQAQRDAEIVERLLAAERGRKFSATESELEEEALLEEQSRRLLSSKSDLETKQKMIEENARRFLEAEEEMVMLQQRMLQAAQKQDDDEEYLGMQPVEEELCIKKTVPPRFEEPVDEEPAVVVQKVKTQYGQTSGGAIVEEPYQMKSKTLTFPSVSDEGSSIEPNSSQQSSFSTQPSEAERPEPEGEDYIPDVQYTEDYLRSLDGIKSRPLVREDGSGRRRAFKKRRSSGSSNSSRDSRTSREEELKMFTSLEEEELRHGDREDYNPIKYSSEPTLRVKQPHHRRHKRSPAKDMKPASSSAEAGGTLEMLGEENTSPWGEIVPEHYKDTEFWKREKALSIDEEELELDKHASGEEVIEPTEAKIVPKSSSFEEASKEQNLEAASVLTQQISKEKDDLDNTSSLSDNKSNTCS</sequence>
<evidence type="ECO:0000313" key="3">
    <source>
        <dbReference type="Proteomes" id="UP000007798"/>
    </source>
</evidence>
<feature type="region of interest" description="Disordered" evidence="1">
    <location>
        <begin position="260"/>
        <end position="279"/>
    </location>
</feature>
<dbReference type="eggNOG" id="KOG1181">
    <property type="taxonomic scope" value="Eukaryota"/>
</dbReference>
<name>A0A0Q9X2S2_DROWI</name>
<feature type="compositionally biased region" description="Basic and acidic residues" evidence="1">
    <location>
        <begin position="115"/>
        <end position="224"/>
    </location>
</feature>
<feature type="compositionally biased region" description="Low complexity" evidence="1">
    <location>
        <begin position="669"/>
        <end position="682"/>
    </location>
</feature>
<reference evidence="2 3" key="1">
    <citation type="journal article" date="2007" name="Nature">
        <title>Evolution of genes and genomes on the Drosophila phylogeny.</title>
        <authorList>
            <consortium name="Drosophila 12 Genomes Consortium"/>
            <person name="Clark A.G."/>
            <person name="Eisen M.B."/>
            <person name="Smith D.R."/>
            <person name="Bergman C.M."/>
            <person name="Oliver B."/>
            <person name="Markow T.A."/>
            <person name="Kaufman T.C."/>
            <person name="Kellis M."/>
            <person name="Gelbart W."/>
            <person name="Iyer V.N."/>
            <person name="Pollard D.A."/>
            <person name="Sackton T.B."/>
            <person name="Larracuente A.M."/>
            <person name="Singh N.D."/>
            <person name="Abad J.P."/>
            <person name="Abt D.N."/>
            <person name="Adryan B."/>
            <person name="Aguade M."/>
            <person name="Akashi H."/>
            <person name="Anderson W.W."/>
            <person name="Aquadro C.F."/>
            <person name="Ardell D.H."/>
            <person name="Arguello R."/>
            <person name="Artieri C.G."/>
            <person name="Barbash D.A."/>
            <person name="Barker D."/>
            <person name="Barsanti P."/>
            <person name="Batterham P."/>
            <person name="Batzoglou S."/>
            <person name="Begun D."/>
            <person name="Bhutkar A."/>
            <person name="Blanco E."/>
            <person name="Bosak S.A."/>
            <person name="Bradley R.K."/>
            <person name="Brand A.D."/>
            <person name="Brent M.R."/>
            <person name="Brooks A.N."/>
            <person name="Brown R.H."/>
            <person name="Butlin R.K."/>
            <person name="Caggese C."/>
            <person name="Calvi B.R."/>
            <person name="Bernardo de Carvalho A."/>
            <person name="Caspi A."/>
            <person name="Castrezana S."/>
            <person name="Celniker S.E."/>
            <person name="Chang J.L."/>
            <person name="Chapple C."/>
            <person name="Chatterji S."/>
            <person name="Chinwalla A."/>
            <person name="Civetta A."/>
            <person name="Clifton S.W."/>
            <person name="Comeron J.M."/>
            <person name="Costello J.C."/>
            <person name="Coyne J.A."/>
            <person name="Daub J."/>
            <person name="David R.G."/>
            <person name="Delcher A.L."/>
            <person name="Delehaunty K."/>
            <person name="Do C.B."/>
            <person name="Ebling H."/>
            <person name="Edwards K."/>
            <person name="Eickbush T."/>
            <person name="Evans J.D."/>
            <person name="Filipski A."/>
            <person name="Findeiss S."/>
            <person name="Freyhult E."/>
            <person name="Fulton L."/>
            <person name="Fulton R."/>
            <person name="Garcia A.C."/>
            <person name="Gardiner A."/>
            <person name="Garfield D.A."/>
            <person name="Garvin B.E."/>
            <person name="Gibson G."/>
            <person name="Gilbert D."/>
            <person name="Gnerre S."/>
            <person name="Godfrey J."/>
            <person name="Good R."/>
            <person name="Gotea V."/>
            <person name="Gravely B."/>
            <person name="Greenberg A.J."/>
            <person name="Griffiths-Jones S."/>
            <person name="Gross S."/>
            <person name="Guigo R."/>
            <person name="Gustafson E.A."/>
            <person name="Haerty W."/>
            <person name="Hahn M.W."/>
            <person name="Halligan D.L."/>
            <person name="Halpern A.L."/>
            <person name="Halter G.M."/>
            <person name="Han M.V."/>
            <person name="Heger A."/>
            <person name="Hillier L."/>
            <person name="Hinrichs A.S."/>
            <person name="Holmes I."/>
            <person name="Hoskins R.A."/>
            <person name="Hubisz M.J."/>
            <person name="Hultmark D."/>
            <person name="Huntley M.A."/>
            <person name="Jaffe D.B."/>
            <person name="Jagadeeshan S."/>
            <person name="Jeck W.R."/>
            <person name="Johnson J."/>
            <person name="Jones C.D."/>
            <person name="Jordan W.C."/>
            <person name="Karpen G.H."/>
            <person name="Kataoka E."/>
            <person name="Keightley P.D."/>
            <person name="Kheradpour P."/>
            <person name="Kirkness E.F."/>
            <person name="Koerich L.B."/>
            <person name="Kristiansen K."/>
            <person name="Kudrna D."/>
            <person name="Kulathinal R.J."/>
            <person name="Kumar S."/>
            <person name="Kwok R."/>
            <person name="Lander E."/>
            <person name="Langley C.H."/>
            <person name="Lapoint R."/>
            <person name="Lazzaro B.P."/>
            <person name="Lee S.J."/>
            <person name="Levesque L."/>
            <person name="Li R."/>
            <person name="Lin C.F."/>
            <person name="Lin M.F."/>
            <person name="Lindblad-Toh K."/>
            <person name="Llopart A."/>
            <person name="Long M."/>
            <person name="Low L."/>
            <person name="Lozovsky E."/>
            <person name="Lu J."/>
            <person name="Luo M."/>
            <person name="Machado C.A."/>
            <person name="Makalowski W."/>
            <person name="Marzo M."/>
            <person name="Matsuda M."/>
            <person name="Matzkin L."/>
            <person name="McAllister B."/>
            <person name="McBride C.S."/>
            <person name="McKernan B."/>
            <person name="McKernan K."/>
            <person name="Mendez-Lago M."/>
            <person name="Minx P."/>
            <person name="Mollenhauer M.U."/>
            <person name="Montooth K."/>
            <person name="Mount S.M."/>
            <person name="Mu X."/>
            <person name="Myers E."/>
            <person name="Negre B."/>
            <person name="Newfeld S."/>
            <person name="Nielsen R."/>
            <person name="Noor M.A."/>
            <person name="O'Grady P."/>
            <person name="Pachter L."/>
            <person name="Papaceit M."/>
            <person name="Parisi M.J."/>
            <person name="Parisi M."/>
            <person name="Parts L."/>
            <person name="Pedersen J.S."/>
            <person name="Pesole G."/>
            <person name="Phillippy A.M."/>
            <person name="Ponting C.P."/>
            <person name="Pop M."/>
            <person name="Porcelli D."/>
            <person name="Powell J.R."/>
            <person name="Prohaska S."/>
            <person name="Pruitt K."/>
            <person name="Puig M."/>
            <person name="Quesneville H."/>
            <person name="Ram K.R."/>
            <person name="Rand D."/>
            <person name="Rasmussen M.D."/>
            <person name="Reed L.K."/>
            <person name="Reenan R."/>
            <person name="Reily A."/>
            <person name="Remington K.A."/>
            <person name="Rieger T.T."/>
            <person name="Ritchie M.G."/>
            <person name="Robin C."/>
            <person name="Rogers Y.H."/>
            <person name="Rohde C."/>
            <person name="Rozas J."/>
            <person name="Rubenfield M.J."/>
            <person name="Ruiz A."/>
            <person name="Russo S."/>
            <person name="Salzberg S.L."/>
            <person name="Sanchez-Gracia A."/>
            <person name="Saranga D.J."/>
            <person name="Sato H."/>
            <person name="Schaeffer S.W."/>
            <person name="Schatz M.C."/>
            <person name="Schlenke T."/>
            <person name="Schwartz R."/>
            <person name="Segarra C."/>
            <person name="Singh R.S."/>
            <person name="Sirot L."/>
            <person name="Sirota M."/>
            <person name="Sisneros N.B."/>
            <person name="Smith C.D."/>
            <person name="Smith T.F."/>
            <person name="Spieth J."/>
            <person name="Stage D.E."/>
            <person name="Stark A."/>
            <person name="Stephan W."/>
            <person name="Strausberg R.L."/>
            <person name="Strempel S."/>
            <person name="Sturgill D."/>
            <person name="Sutton G."/>
            <person name="Sutton G.G."/>
            <person name="Tao W."/>
            <person name="Teichmann S."/>
            <person name="Tobari Y.N."/>
            <person name="Tomimura Y."/>
            <person name="Tsolas J.M."/>
            <person name="Valente V.L."/>
            <person name="Venter E."/>
            <person name="Venter J.C."/>
            <person name="Vicario S."/>
            <person name="Vieira F.G."/>
            <person name="Vilella A.J."/>
            <person name="Villasante A."/>
            <person name="Walenz B."/>
            <person name="Wang J."/>
            <person name="Wasserman M."/>
            <person name="Watts T."/>
            <person name="Wilson D."/>
            <person name="Wilson R.K."/>
            <person name="Wing R.A."/>
            <person name="Wolfner M.F."/>
            <person name="Wong A."/>
            <person name="Wong G.K."/>
            <person name="Wu C.I."/>
            <person name="Wu G."/>
            <person name="Yamamoto D."/>
            <person name="Yang H.P."/>
            <person name="Yang S.P."/>
            <person name="Yorke J.A."/>
            <person name="Yoshida K."/>
            <person name="Zdobnov E."/>
            <person name="Zhang P."/>
            <person name="Zhang Y."/>
            <person name="Zimin A.V."/>
            <person name="Baldwin J."/>
            <person name="Abdouelleil A."/>
            <person name="Abdulkadir J."/>
            <person name="Abebe A."/>
            <person name="Abera B."/>
            <person name="Abreu J."/>
            <person name="Acer S.C."/>
            <person name="Aftuck L."/>
            <person name="Alexander A."/>
            <person name="An P."/>
            <person name="Anderson E."/>
            <person name="Anderson S."/>
            <person name="Arachi H."/>
            <person name="Azer M."/>
            <person name="Bachantsang P."/>
            <person name="Barry A."/>
            <person name="Bayul T."/>
            <person name="Berlin A."/>
            <person name="Bessette D."/>
            <person name="Bloom T."/>
            <person name="Blye J."/>
            <person name="Boguslavskiy L."/>
            <person name="Bonnet C."/>
            <person name="Boukhgalter B."/>
            <person name="Bourzgui I."/>
            <person name="Brown A."/>
            <person name="Cahill P."/>
            <person name="Channer S."/>
            <person name="Cheshatsang Y."/>
            <person name="Chuda L."/>
            <person name="Citroen M."/>
            <person name="Collymore A."/>
            <person name="Cooke P."/>
            <person name="Costello M."/>
            <person name="D'Aco K."/>
            <person name="Daza R."/>
            <person name="De Haan G."/>
            <person name="DeGray S."/>
            <person name="DeMaso C."/>
            <person name="Dhargay N."/>
            <person name="Dooley K."/>
            <person name="Dooley E."/>
            <person name="Doricent M."/>
            <person name="Dorje P."/>
            <person name="Dorjee K."/>
            <person name="Dupes A."/>
            <person name="Elong R."/>
            <person name="Falk J."/>
            <person name="Farina A."/>
            <person name="Faro S."/>
            <person name="Ferguson D."/>
            <person name="Fisher S."/>
            <person name="Foley C.D."/>
            <person name="Franke A."/>
            <person name="Friedrich D."/>
            <person name="Gadbois L."/>
            <person name="Gearin G."/>
            <person name="Gearin C.R."/>
            <person name="Giannoukos G."/>
            <person name="Goode T."/>
            <person name="Graham J."/>
            <person name="Grandbois E."/>
            <person name="Grewal S."/>
            <person name="Gyaltsen K."/>
            <person name="Hafez N."/>
            <person name="Hagos B."/>
            <person name="Hall J."/>
            <person name="Henson C."/>
            <person name="Hollinger A."/>
            <person name="Honan T."/>
            <person name="Huard M.D."/>
            <person name="Hughes L."/>
            <person name="Hurhula B."/>
            <person name="Husby M.E."/>
            <person name="Kamat A."/>
            <person name="Kanga B."/>
            <person name="Kashin S."/>
            <person name="Khazanovich D."/>
            <person name="Kisner P."/>
            <person name="Lance K."/>
            <person name="Lara M."/>
            <person name="Lee W."/>
            <person name="Lennon N."/>
            <person name="Letendre F."/>
            <person name="LeVine R."/>
            <person name="Lipovsky A."/>
            <person name="Liu X."/>
            <person name="Liu J."/>
            <person name="Liu S."/>
            <person name="Lokyitsang T."/>
            <person name="Lokyitsang Y."/>
            <person name="Lubonja R."/>
            <person name="Lui A."/>
            <person name="MacDonald P."/>
            <person name="Magnisalis V."/>
            <person name="Maru K."/>
            <person name="Matthews C."/>
            <person name="McCusker W."/>
            <person name="McDonough S."/>
            <person name="Mehta T."/>
            <person name="Meldrim J."/>
            <person name="Meneus L."/>
            <person name="Mihai O."/>
            <person name="Mihalev A."/>
            <person name="Mihova T."/>
            <person name="Mittelman R."/>
            <person name="Mlenga V."/>
            <person name="Montmayeur A."/>
            <person name="Mulrain L."/>
            <person name="Navidi A."/>
            <person name="Naylor J."/>
            <person name="Negash T."/>
            <person name="Nguyen T."/>
            <person name="Nguyen N."/>
            <person name="Nicol R."/>
            <person name="Norbu C."/>
            <person name="Norbu N."/>
            <person name="Novod N."/>
            <person name="O'Neill B."/>
            <person name="Osman S."/>
            <person name="Markiewicz E."/>
            <person name="Oyono O.L."/>
            <person name="Patti C."/>
            <person name="Phunkhang P."/>
            <person name="Pierre F."/>
            <person name="Priest M."/>
            <person name="Raghuraman S."/>
            <person name="Rege F."/>
            <person name="Reyes R."/>
            <person name="Rise C."/>
            <person name="Rogov P."/>
            <person name="Ross K."/>
            <person name="Ryan E."/>
            <person name="Settipalli S."/>
            <person name="Shea T."/>
            <person name="Sherpa N."/>
            <person name="Shi L."/>
            <person name="Shih D."/>
            <person name="Sparrow T."/>
            <person name="Spaulding J."/>
            <person name="Stalker J."/>
            <person name="Stange-Thomann N."/>
            <person name="Stavropoulos S."/>
            <person name="Stone C."/>
            <person name="Strader C."/>
            <person name="Tesfaye S."/>
            <person name="Thomson T."/>
            <person name="Thoulutsang Y."/>
            <person name="Thoulutsang D."/>
            <person name="Topham K."/>
            <person name="Topping I."/>
            <person name="Tsamla T."/>
            <person name="Vassiliev H."/>
            <person name="Vo A."/>
            <person name="Wangchuk T."/>
            <person name="Wangdi T."/>
            <person name="Weiand M."/>
            <person name="Wilkinson J."/>
            <person name="Wilson A."/>
            <person name="Yadav S."/>
            <person name="Young G."/>
            <person name="Yu Q."/>
            <person name="Zembek L."/>
            <person name="Zhong D."/>
            <person name="Zimmer A."/>
            <person name="Zwirko Z."/>
            <person name="Jaffe D.B."/>
            <person name="Alvarez P."/>
            <person name="Brockman W."/>
            <person name="Butler J."/>
            <person name="Chin C."/>
            <person name="Gnerre S."/>
            <person name="Grabherr M."/>
            <person name="Kleber M."/>
            <person name="Mauceli E."/>
            <person name="MacCallum I."/>
        </authorList>
    </citation>
    <scope>NUCLEOTIDE SEQUENCE [LARGE SCALE GENOMIC DNA]</scope>
    <source>
        <strain evidence="3">Tucson 14030-0811.24</strain>
    </source>
</reference>
<feature type="compositionally biased region" description="Basic and acidic residues" evidence="1">
    <location>
        <begin position="468"/>
        <end position="488"/>
    </location>
</feature>
<proteinExistence type="predicted"/>
<evidence type="ECO:0000256" key="1">
    <source>
        <dbReference type="SAM" id="MobiDB-lite"/>
    </source>
</evidence>
<feature type="compositionally biased region" description="Basic and acidic residues" evidence="1">
    <location>
        <begin position="526"/>
        <end position="536"/>
    </location>
</feature>
<feature type="region of interest" description="Disordered" evidence="1">
    <location>
        <begin position="615"/>
        <end position="682"/>
    </location>
</feature>
<feature type="compositionally biased region" description="Basic residues" evidence="1">
    <location>
        <begin position="489"/>
        <end position="498"/>
    </location>
</feature>
<dbReference type="OrthoDB" id="7740580at2759"/>
<accession>A0A0Q9X2S2</accession>
<protein>
    <submittedName>
        <fullName evidence="2">Uncharacterized protein, isoform B</fullName>
    </submittedName>
</protein>
<feature type="region of interest" description="Disordered" evidence="1">
    <location>
        <begin position="407"/>
        <end position="573"/>
    </location>
</feature>
<dbReference type="EMBL" id="CH963876">
    <property type="protein sequence ID" value="KRF98551.1"/>
    <property type="molecule type" value="Genomic_DNA"/>
</dbReference>
<feature type="region of interest" description="Disordered" evidence="1">
    <location>
        <begin position="115"/>
        <end position="243"/>
    </location>
</feature>
<feature type="region of interest" description="Disordered" evidence="1">
    <location>
        <begin position="291"/>
        <end position="323"/>
    </location>
</feature>
<gene>
    <name evidence="2" type="primary">Dwil\GK18920</name>
    <name evidence="2" type="ORF">Dwil_GK18920</name>
</gene>
<keyword evidence="3" id="KW-1185">Reference proteome</keyword>
<dbReference type="Proteomes" id="UP000007798">
    <property type="component" value="Unassembled WGS sequence"/>
</dbReference>